<dbReference type="SUPFAM" id="SSF46689">
    <property type="entry name" value="Homeodomain-like"/>
    <property type="match status" value="1"/>
</dbReference>
<dbReference type="Pfam" id="PF17932">
    <property type="entry name" value="TetR_C_24"/>
    <property type="match status" value="1"/>
</dbReference>
<dbReference type="EMBL" id="WNXQ01000004">
    <property type="protein sequence ID" value="MWB78132.1"/>
    <property type="molecule type" value="Genomic_DNA"/>
</dbReference>
<evidence type="ECO:0000256" key="4">
    <source>
        <dbReference type="ARBA" id="ARBA00023163"/>
    </source>
</evidence>
<evidence type="ECO:0000259" key="6">
    <source>
        <dbReference type="PROSITE" id="PS50977"/>
    </source>
</evidence>
<dbReference type="InterPro" id="IPR023772">
    <property type="entry name" value="DNA-bd_HTH_TetR-type_CS"/>
</dbReference>
<dbReference type="Gene3D" id="1.10.10.60">
    <property type="entry name" value="Homeodomain-like"/>
    <property type="match status" value="1"/>
</dbReference>
<dbReference type="PANTHER" id="PTHR30055">
    <property type="entry name" value="HTH-TYPE TRANSCRIPTIONAL REGULATOR RUTR"/>
    <property type="match status" value="1"/>
</dbReference>
<comment type="caution">
    <text evidence="7">The sequence shown here is derived from an EMBL/GenBank/DDBJ whole genome shotgun (WGS) entry which is preliminary data.</text>
</comment>
<evidence type="ECO:0000256" key="1">
    <source>
        <dbReference type="ARBA" id="ARBA00022491"/>
    </source>
</evidence>
<keyword evidence="8" id="KW-1185">Reference proteome</keyword>
<evidence type="ECO:0000256" key="3">
    <source>
        <dbReference type="ARBA" id="ARBA00023125"/>
    </source>
</evidence>
<gene>
    <name evidence="7" type="ORF">GLS40_08865</name>
</gene>
<keyword evidence="2" id="KW-0805">Transcription regulation</keyword>
<dbReference type="Gene3D" id="1.10.357.10">
    <property type="entry name" value="Tetracycline Repressor, domain 2"/>
    <property type="match status" value="1"/>
</dbReference>
<dbReference type="GO" id="GO:0003700">
    <property type="term" value="F:DNA-binding transcription factor activity"/>
    <property type="evidence" value="ECO:0007669"/>
    <property type="project" value="TreeGrafter"/>
</dbReference>
<accession>A0A844WCW7</accession>
<dbReference type="PROSITE" id="PS01081">
    <property type="entry name" value="HTH_TETR_1"/>
    <property type="match status" value="1"/>
</dbReference>
<feature type="domain" description="HTH tetR-type" evidence="6">
    <location>
        <begin position="10"/>
        <end position="70"/>
    </location>
</feature>
<keyword evidence="3 5" id="KW-0238">DNA-binding</keyword>
<dbReference type="AlphaFoldDB" id="A0A844WCW7"/>
<dbReference type="InterPro" id="IPR050109">
    <property type="entry name" value="HTH-type_TetR-like_transc_reg"/>
</dbReference>
<proteinExistence type="predicted"/>
<evidence type="ECO:0000256" key="5">
    <source>
        <dbReference type="PROSITE-ProRule" id="PRU00335"/>
    </source>
</evidence>
<dbReference type="Proteomes" id="UP000443843">
    <property type="component" value="Unassembled WGS sequence"/>
</dbReference>
<dbReference type="GO" id="GO:0000976">
    <property type="term" value="F:transcription cis-regulatory region binding"/>
    <property type="evidence" value="ECO:0007669"/>
    <property type="project" value="TreeGrafter"/>
</dbReference>
<dbReference type="InterPro" id="IPR036271">
    <property type="entry name" value="Tet_transcr_reg_TetR-rel_C_sf"/>
</dbReference>
<evidence type="ECO:0000313" key="7">
    <source>
        <dbReference type="EMBL" id="MWB78132.1"/>
    </source>
</evidence>
<dbReference type="InterPro" id="IPR001647">
    <property type="entry name" value="HTH_TetR"/>
</dbReference>
<name>A0A844WCW7_9RHOB</name>
<evidence type="ECO:0000256" key="2">
    <source>
        <dbReference type="ARBA" id="ARBA00023015"/>
    </source>
</evidence>
<keyword evidence="4" id="KW-0804">Transcription</keyword>
<sequence>MARTQSKDYFDIRQGILRSAARLFAEKGFSTTTIVDLANACNSSRGALYHYFNSKEEILNGIIGEHVSTMLEDLNTIAEARLEPQAHLRAVVRKIMELNAVNNSEQIVLLNDWNQLDDETRAEIGASQRKIIAIVRDALARVDTAHRMTPKFATTYAMSLLGSINYTYAWYDPNGVVTPQDYADQVVDVFLNGFLSKDG</sequence>
<dbReference type="SUPFAM" id="SSF48498">
    <property type="entry name" value="Tetracyclin repressor-like, C-terminal domain"/>
    <property type="match status" value="1"/>
</dbReference>
<dbReference type="PRINTS" id="PR00455">
    <property type="entry name" value="HTHTETR"/>
</dbReference>
<dbReference type="PANTHER" id="PTHR30055:SF175">
    <property type="entry name" value="HTH-TYPE TRANSCRIPTIONAL REPRESSOR KSTR2"/>
    <property type="match status" value="1"/>
</dbReference>
<dbReference type="Pfam" id="PF00440">
    <property type="entry name" value="TetR_N"/>
    <property type="match status" value="1"/>
</dbReference>
<dbReference type="RefSeq" id="WP_160382400.1">
    <property type="nucleotide sequence ID" value="NZ_WNXQ01000004.1"/>
</dbReference>
<feature type="DNA-binding region" description="H-T-H motif" evidence="5">
    <location>
        <begin position="33"/>
        <end position="52"/>
    </location>
</feature>
<reference evidence="7 8" key="1">
    <citation type="submission" date="2019-11" db="EMBL/GenBank/DDBJ databases">
        <title>Pseudooceanicola pacifica sp. nov., isolated from deep-sea sediment of the Pacific Ocean.</title>
        <authorList>
            <person name="Lyu L."/>
        </authorList>
    </citation>
    <scope>NUCLEOTIDE SEQUENCE [LARGE SCALE GENOMIC DNA]</scope>
    <source>
        <strain evidence="7 8">216_PA32_1</strain>
    </source>
</reference>
<protein>
    <submittedName>
        <fullName evidence="7">TetR family transcriptional regulator</fullName>
    </submittedName>
</protein>
<dbReference type="InterPro" id="IPR009057">
    <property type="entry name" value="Homeodomain-like_sf"/>
</dbReference>
<organism evidence="7 8">
    <name type="scientific">Pseudooceanicola pacificus</name>
    <dbReference type="NCBI Taxonomy" id="2676438"/>
    <lineage>
        <taxon>Bacteria</taxon>
        <taxon>Pseudomonadati</taxon>
        <taxon>Pseudomonadota</taxon>
        <taxon>Alphaproteobacteria</taxon>
        <taxon>Rhodobacterales</taxon>
        <taxon>Paracoccaceae</taxon>
        <taxon>Pseudooceanicola</taxon>
    </lineage>
</organism>
<dbReference type="PROSITE" id="PS50977">
    <property type="entry name" value="HTH_TETR_2"/>
    <property type="match status" value="1"/>
</dbReference>
<keyword evidence="1" id="KW-0678">Repressor</keyword>
<evidence type="ECO:0000313" key="8">
    <source>
        <dbReference type="Proteomes" id="UP000443843"/>
    </source>
</evidence>
<dbReference type="InterPro" id="IPR041490">
    <property type="entry name" value="KstR2_TetR_C"/>
</dbReference>